<evidence type="ECO:0000256" key="8">
    <source>
        <dbReference type="SAM" id="MobiDB-lite"/>
    </source>
</evidence>
<keyword evidence="1" id="KW-0812">Transmembrane</keyword>
<evidence type="ECO:0000256" key="5">
    <source>
        <dbReference type="ARBA" id="ARBA00034746"/>
    </source>
</evidence>
<dbReference type="Pfam" id="PF07946">
    <property type="entry name" value="CCDC47"/>
    <property type="match status" value="1"/>
</dbReference>
<gene>
    <name evidence="9" type="ORF">FBUS_02012</name>
</gene>
<evidence type="ECO:0000256" key="2">
    <source>
        <dbReference type="ARBA" id="ARBA00022989"/>
    </source>
</evidence>
<evidence type="ECO:0000256" key="3">
    <source>
        <dbReference type="ARBA" id="ARBA00023136"/>
    </source>
</evidence>
<feature type="compositionally biased region" description="Acidic residues" evidence="8">
    <location>
        <begin position="66"/>
        <end position="92"/>
    </location>
</feature>
<comment type="caution">
    <text evidence="9">The sequence shown here is derived from an EMBL/GenBank/DDBJ whole genome shotgun (WGS) entry which is preliminary data.</text>
</comment>
<dbReference type="OrthoDB" id="10039147at2759"/>
<dbReference type="PANTHER" id="PTHR12883">
    <property type="entry name" value="ADIPOCYTE-SPECIFIC PROTEIN 4-RELATED"/>
    <property type="match status" value="1"/>
</dbReference>
<keyword evidence="3" id="KW-0472">Membrane</keyword>
<dbReference type="AlphaFoldDB" id="A0A8E0RVC1"/>
<comment type="similarity">
    <text evidence="5">Belongs to the CCDC47 family.</text>
</comment>
<keyword evidence="2" id="KW-1133">Transmembrane helix</keyword>
<accession>A0A8E0RVC1</accession>
<evidence type="ECO:0000256" key="1">
    <source>
        <dbReference type="ARBA" id="ARBA00022692"/>
    </source>
</evidence>
<organism evidence="9 10">
    <name type="scientific">Fasciolopsis buskii</name>
    <dbReference type="NCBI Taxonomy" id="27845"/>
    <lineage>
        <taxon>Eukaryota</taxon>
        <taxon>Metazoa</taxon>
        <taxon>Spiralia</taxon>
        <taxon>Lophotrochozoa</taxon>
        <taxon>Platyhelminthes</taxon>
        <taxon>Trematoda</taxon>
        <taxon>Digenea</taxon>
        <taxon>Plagiorchiida</taxon>
        <taxon>Echinostomata</taxon>
        <taxon>Echinostomatoidea</taxon>
        <taxon>Fasciolidae</taxon>
        <taxon>Fasciolopsis</taxon>
    </lineage>
</organism>
<evidence type="ECO:0000313" key="9">
    <source>
        <dbReference type="EMBL" id="KAA0190290.1"/>
    </source>
</evidence>
<name>A0A8E0RVC1_9TREM</name>
<feature type="region of interest" description="Disordered" evidence="8">
    <location>
        <begin position="394"/>
        <end position="472"/>
    </location>
</feature>
<proteinExistence type="inferred from homology"/>
<dbReference type="GO" id="GO:0032469">
    <property type="term" value="P:endoplasmic reticulum calcium ion homeostasis"/>
    <property type="evidence" value="ECO:0007669"/>
    <property type="project" value="InterPro"/>
</dbReference>
<dbReference type="GO" id="GO:0005509">
    <property type="term" value="F:calcium ion binding"/>
    <property type="evidence" value="ECO:0007669"/>
    <property type="project" value="InterPro"/>
</dbReference>
<feature type="region of interest" description="Disordered" evidence="8">
    <location>
        <begin position="1"/>
        <end position="115"/>
    </location>
</feature>
<feature type="compositionally biased region" description="Basic and acidic residues" evidence="8">
    <location>
        <begin position="394"/>
        <end position="410"/>
    </location>
</feature>
<dbReference type="InterPro" id="IPR012879">
    <property type="entry name" value="CCDC47"/>
</dbReference>
<dbReference type="Proteomes" id="UP000728185">
    <property type="component" value="Unassembled WGS sequence"/>
</dbReference>
<feature type="compositionally biased region" description="Basic residues" evidence="8">
    <location>
        <begin position="456"/>
        <end position="472"/>
    </location>
</feature>
<evidence type="ECO:0000256" key="6">
    <source>
        <dbReference type="ARBA" id="ARBA00034875"/>
    </source>
</evidence>
<evidence type="ECO:0000256" key="4">
    <source>
        <dbReference type="ARBA" id="ARBA00034697"/>
    </source>
</evidence>
<evidence type="ECO:0000256" key="7">
    <source>
        <dbReference type="ARBA" id="ARBA00034902"/>
    </source>
</evidence>
<comment type="subcellular location">
    <subcellularLocation>
        <location evidence="4">Rough endoplasmic reticulum membrane</location>
        <topology evidence="4">Single-pass type I membrane protein</topology>
    </subcellularLocation>
</comment>
<dbReference type="PANTHER" id="PTHR12883:SF0">
    <property type="entry name" value="PAT COMPLEX SUBUNIT CCDC47"/>
    <property type="match status" value="1"/>
</dbReference>
<dbReference type="GO" id="GO:0030867">
    <property type="term" value="C:rough endoplasmic reticulum membrane"/>
    <property type="evidence" value="ECO:0007669"/>
    <property type="project" value="UniProtKB-SubCell"/>
</dbReference>
<dbReference type="EMBL" id="LUCM01007226">
    <property type="protein sequence ID" value="KAA0190290.1"/>
    <property type="molecule type" value="Genomic_DNA"/>
</dbReference>
<keyword evidence="10" id="KW-1185">Reference proteome</keyword>
<sequence>MCYTAFTVDLTEPAGSRRTSKAPNREKTDEDDGKNRSPAGGERSTEADEDSITSPLKPKPIQVEQPNEDADSTVESDEFEDTVPKIEDEEFEGLPASDGRQSKPPASGNTGKPSLKIAKVPHHFSRSWDTYHFEILFIAVLMVYFTNFLFGRSKNTQLATSWFAAVKPVLTANFSMVGDDGLAEPGTGTMLKESEHLYSLWCSGRMYCEAMLIELRLLRRQCLLFTFISWMRPSYDTVVAKVIMEDSEMDGWVMAVGRKRRLQSLVKDHQDLAFFCPDKRGQRHPGLPESLTVINEIPEAMTSMLNAPVCKFLMDNEELIDYLFFSDQYTGPKPPQDEAPTGKLPVTQKVLIFAFRIDNKFNVDPEEMTVCKTLFQFIFYMVEKVHRLRLSKEAKAKSERNRQRAHDSRLKSVHSQRQEAAQSRREERMRAVKERIMSEEDPDKARKMEEREQRKEKAKKMPRIKMLKSKGP</sequence>
<reference evidence="9" key="1">
    <citation type="submission" date="2019-05" db="EMBL/GenBank/DDBJ databases">
        <title>Annotation for the trematode Fasciolopsis buski.</title>
        <authorList>
            <person name="Choi Y.-J."/>
        </authorList>
    </citation>
    <scope>NUCLEOTIDE SEQUENCE</scope>
    <source>
        <strain evidence="9">HT</strain>
        <tissue evidence="9">Whole worm</tissue>
    </source>
</reference>
<protein>
    <recommendedName>
        <fullName evidence="6">PAT complex subunit CCDC47</fullName>
    </recommendedName>
    <alternativeName>
        <fullName evidence="7">Coiled-coil domain-containing protein 47</fullName>
    </alternativeName>
</protein>
<evidence type="ECO:0000313" key="10">
    <source>
        <dbReference type="Proteomes" id="UP000728185"/>
    </source>
</evidence>
<feature type="compositionally biased region" description="Basic and acidic residues" evidence="8">
    <location>
        <begin position="422"/>
        <end position="455"/>
    </location>
</feature>